<dbReference type="EMBL" id="VUOA01000025">
    <property type="protein sequence ID" value="KAA2236619.1"/>
    <property type="molecule type" value="Genomic_DNA"/>
</dbReference>
<dbReference type="Gene3D" id="1.20.1280.120">
    <property type="match status" value="1"/>
</dbReference>
<dbReference type="Pfam" id="PF00199">
    <property type="entry name" value="Catalase"/>
    <property type="match status" value="1"/>
</dbReference>
<keyword evidence="4 7" id="KW-0479">Metal-binding</keyword>
<evidence type="ECO:0000256" key="10">
    <source>
        <dbReference type="SAM" id="SignalP"/>
    </source>
</evidence>
<keyword evidence="6 7" id="KW-0408">Iron</keyword>
<dbReference type="PANTHER" id="PTHR11465">
    <property type="entry name" value="CATALASE"/>
    <property type="match status" value="1"/>
</dbReference>
<evidence type="ECO:0000256" key="6">
    <source>
        <dbReference type="ARBA" id="ARBA00023004"/>
    </source>
</evidence>
<dbReference type="GO" id="GO:0042744">
    <property type="term" value="P:hydrogen peroxide catabolic process"/>
    <property type="evidence" value="ECO:0007669"/>
    <property type="project" value="TreeGrafter"/>
</dbReference>
<feature type="binding site" description="axial binding residue" evidence="9">
    <location>
        <position position="315"/>
    </location>
    <ligand>
        <name>heme</name>
        <dbReference type="ChEBI" id="CHEBI:30413"/>
    </ligand>
    <ligandPart>
        <name>Fe</name>
        <dbReference type="ChEBI" id="CHEBI:18248"/>
    </ligandPart>
</feature>
<dbReference type="RefSeq" id="WP_149818618.1">
    <property type="nucleotide sequence ID" value="NZ_VUOA01000025.1"/>
</dbReference>
<dbReference type="Proteomes" id="UP000323142">
    <property type="component" value="Unassembled WGS sequence"/>
</dbReference>
<keyword evidence="5 7" id="KW-0560">Oxidoreductase</keyword>
<sequence length="324" mass="34806">MIRTGARLGVALAVLLLAQPARADDVGTQTVDAVNALFGPQNGFRALHAKGLVTQGTFRASPGASALSRAVLFDGSTIPVTVRFSDGSGAPMIPDGSEDANPHGMAIKFRLPDGSETDMVTNALKFFPFSTAEQLRDLFRAIKASPPDAPKPTALDTFLAAHPNVKAANATVATPASYAEENYFGQNAFVLVNKAGARQAVRYVLEPERLVHLDPAEAARRPPNFLADEMRGRLARGPVTFRLLAQIAAPDDQTVDPSRPWPADRRRVELGRITIDTVVPNSDEAQKALLFLPGQITDGIELSDDPMVTIRDEAYAVSFSRRNP</sequence>
<dbReference type="InterPro" id="IPR018028">
    <property type="entry name" value="Catalase"/>
</dbReference>
<reference evidence="12 13" key="1">
    <citation type="submission" date="2019-09" db="EMBL/GenBank/DDBJ databases">
        <title>Salinarimonas rosea gen. nov., sp. nov., a new member of the a-2 subgroup of the Proteobacteria.</title>
        <authorList>
            <person name="Liu J."/>
        </authorList>
    </citation>
    <scope>NUCLEOTIDE SEQUENCE [LARGE SCALE GENOMIC DNA]</scope>
    <source>
        <strain evidence="12 13">BN140002</strain>
    </source>
</reference>
<dbReference type="PROSITE" id="PS51402">
    <property type="entry name" value="CATALASE_3"/>
    <property type="match status" value="1"/>
</dbReference>
<dbReference type="CDD" id="cd08153">
    <property type="entry name" value="srpA_like"/>
    <property type="match status" value="1"/>
</dbReference>
<feature type="domain" description="Catalase core" evidence="11">
    <location>
        <begin position="1"/>
        <end position="324"/>
    </location>
</feature>
<comment type="caution">
    <text evidence="12">The sequence shown here is derived from an EMBL/GenBank/DDBJ whole genome shotgun (WGS) entry which is preliminary data.</text>
</comment>
<keyword evidence="10" id="KW-0732">Signal</keyword>
<evidence type="ECO:0000256" key="8">
    <source>
        <dbReference type="PIRSR" id="PIRSR000296-1"/>
    </source>
</evidence>
<dbReference type="InterPro" id="IPR020835">
    <property type="entry name" value="Catalase_sf"/>
</dbReference>
<evidence type="ECO:0000256" key="3">
    <source>
        <dbReference type="ARBA" id="ARBA00022617"/>
    </source>
</evidence>
<evidence type="ECO:0000256" key="7">
    <source>
        <dbReference type="PIRNR" id="PIRNR000296"/>
    </source>
</evidence>
<dbReference type="InterPro" id="IPR011614">
    <property type="entry name" value="Catalase_core"/>
</dbReference>
<dbReference type="AlphaFoldDB" id="A0A5B2VE27"/>
<comment type="similarity">
    <text evidence="1 7">Belongs to the catalase family.</text>
</comment>
<proteinExistence type="inferred from homology"/>
<name>A0A5B2VE27_9HYPH</name>
<dbReference type="PIRSF" id="PIRSF000296">
    <property type="entry name" value="SrpA"/>
    <property type="match status" value="1"/>
</dbReference>
<evidence type="ECO:0000256" key="4">
    <source>
        <dbReference type="ARBA" id="ARBA00022723"/>
    </source>
</evidence>
<dbReference type="GO" id="GO:0005737">
    <property type="term" value="C:cytoplasm"/>
    <property type="evidence" value="ECO:0007669"/>
    <property type="project" value="TreeGrafter"/>
</dbReference>
<evidence type="ECO:0000256" key="9">
    <source>
        <dbReference type="PIRSR" id="PIRSR000296-2"/>
    </source>
</evidence>
<organism evidence="12 13">
    <name type="scientific">Salinarimonas soli</name>
    <dbReference type="NCBI Taxonomy" id="1638099"/>
    <lineage>
        <taxon>Bacteria</taxon>
        <taxon>Pseudomonadati</taxon>
        <taxon>Pseudomonadota</taxon>
        <taxon>Alphaproteobacteria</taxon>
        <taxon>Hyphomicrobiales</taxon>
        <taxon>Salinarimonadaceae</taxon>
        <taxon>Salinarimonas</taxon>
    </lineage>
</organism>
<evidence type="ECO:0000313" key="12">
    <source>
        <dbReference type="EMBL" id="KAA2236619.1"/>
    </source>
</evidence>
<comment type="function">
    <text evidence="7">Has an organic peroxide-dependent peroxidase activity.</text>
</comment>
<dbReference type="EC" id="1.11.1.-" evidence="7"/>
<feature type="signal peptide" evidence="10">
    <location>
        <begin position="1"/>
        <end position="23"/>
    </location>
</feature>
<keyword evidence="2 7" id="KW-0575">Peroxidase</keyword>
<dbReference type="Gene3D" id="2.40.180.10">
    <property type="entry name" value="Catalase core domain"/>
    <property type="match status" value="1"/>
</dbReference>
<dbReference type="SUPFAM" id="SSF56634">
    <property type="entry name" value="Heme-dependent catalase-like"/>
    <property type="match status" value="1"/>
</dbReference>
<accession>A0A5B2VE27</accession>
<gene>
    <name evidence="12" type="ORF">F0L46_14215</name>
</gene>
<dbReference type="GO" id="GO:0046872">
    <property type="term" value="F:metal ion binding"/>
    <property type="evidence" value="ECO:0007669"/>
    <property type="project" value="UniProtKB-KW"/>
</dbReference>
<feature type="active site" evidence="8">
    <location>
        <position position="48"/>
    </location>
</feature>
<evidence type="ECO:0000313" key="13">
    <source>
        <dbReference type="Proteomes" id="UP000323142"/>
    </source>
</evidence>
<dbReference type="GO" id="GO:0042542">
    <property type="term" value="P:response to hydrogen peroxide"/>
    <property type="evidence" value="ECO:0007669"/>
    <property type="project" value="TreeGrafter"/>
</dbReference>
<dbReference type="SMART" id="SM01060">
    <property type="entry name" value="Catalase"/>
    <property type="match status" value="1"/>
</dbReference>
<dbReference type="PANTHER" id="PTHR11465:SF9">
    <property type="entry name" value="CATALASE"/>
    <property type="match status" value="1"/>
</dbReference>
<keyword evidence="3 7" id="KW-0349">Heme</keyword>
<feature type="chain" id="PRO_5023032033" description="Catalase-related peroxidase" evidence="10">
    <location>
        <begin position="24"/>
        <end position="324"/>
    </location>
</feature>
<protein>
    <recommendedName>
        <fullName evidence="7">Catalase-related peroxidase</fullName>
        <ecNumber evidence="7">1.11.1.-</ecNumber>
    </recommendedName>
</protein>
<evidence type="ECO:0000256" key="1">
    <source>
        <dbReference type="ARBA" id="ARBA00005329"/>
    </source>
</evidence>
<keyword evidence="13" id="KW-1185">Reference proteome</keyword>
<dbReference type="InterPro" id="IPR024168">
    <property type="entry name" value="Catalase_SrpA-type_pred"/>
</dbReference>
<evidence type="ECO:0000256" key="5">
    <source>
        <dbReference type="ARBA" id="ARBA00023002"/>
    </source>
</evidence>
<evidence type="ECO:0000256" key="2">
    <source>
        <dbReference type="ARBA" id="ARBA00022559"/>
    </source>
</evidence>
<dbReference type="OrthoDB" id="255727at2"/>
<reference evidence="12 13" key="2">
    <citation type="submission" date="2019-09" db="EMBL/GenBank/DDBJ databases">
        <authorList>
            <person name="Jin C."/>
        </authorList>
    </citation>
    <scope>NUCLEOTIDE SEQUENCE [LARGE SCALE GENOMIC DNA]</scope>
    <source>
        <strain evidence="12 13">BN140002</strain>
    </source>
</reference>
<comment type="cofactor">
    <cofactor evidence="7">
        <name>heme</name>
        <dbReference type="ChEBI" id="CHEBI:30413"/>
    </cofactor>
</comment>
<dbReference type="GO" id="GO:0020037">
    <property type="term" value="F:heme binding"/>
    <property type="evidence" value="ECO:0007669"/>
    <property type="project" value="InterPro"/>
</dbReference>
<evidence type="ECO:0000259" key="11">
    <source>
        <dbReference type="SMART" id="SM01060"/>
    </source>
</evidence>
<dbReference type="GO" id="GO:0004096">
    <property type="term" value="F:catalase activity"/>
    <property type="evidence" value="ECO:0007669"/>
    <property type="project" value="InterPro"/>
</dbReference>